<dbReference type="Proteomes" id="UP001153365">
    <property type="component" value="Unassembled WGS sequence"/>
</dbReference>
<evidence type="ECO:0000313" key="1">
    <source>
        <dbReference type="EMBL" id="CAH7667071.1"/>
    </source>
</evidence>
<accession>A0AAV0AHQ7</accession>
<protein>
    <submittedName>
        <fullName evidence="1">Uncharacterized protein</fullName>
    </submittedName>
</protein>
<dbReference type="AlphaFoldDB" id="A0AAV0AHQ7"/>
<dbReference type="EMBL" id="CALTRL010000201">
    <property type="protein sequence ID" value="CAH7667071.1"/>
    <property type="molecule type" value="Genomic_DNA"/>
</dbReference>
<reference evidence="1" key="1">
    <citation type="submission" date="2022-06" db="EMBL/GenBank/DDBJ databases">
        <authorList>
            <consortium name="SYNGENTA / RWTH Aachen University"/>
        </authorList>
    </citation>
    <scope>NUCLEOTIDE SEQUENCE</scope>
</reference>
<evidence type="ECO:0000313" key="2">
    <source>
        <dbReference type="Proteomes" id="UP001153365"/>
    </source>
</evidence>
<organism evidence="1 2">
    <name type="scientific">Phakopsora pachyrhizi</name>
    <name type="common">Asian soybean rust disease fungus</name>
    <dbReference type="NCBI Taxonomy" id="170000"/>
    <lineage>
        <taxon>Eukaryota</taxon>
        <taxon>Fungi</taxon>
        <taxon>Dikarya</taxon>
        <taxon>Basidiomycota</taxon>
        <taxon>Pucciniomycotina</taxon>
        <taxon>Pucciniomycetes</taxon>
        <taxon>Pucciniales</taxon>
        <taxon>Phakopsoraceae</taxon>
        <taxon>Phakopsora</taxon>
    </lineage>
</organism>
<keyword evidence="2" id="KW-1185">Reference proteome</keyword>
<name>A0AAV0AHQ7_PHAPC</name>
<comment type="caution">
    <text evidence="1">The sequence shown here is derived from an EMBL/GenBank/DDBJ whole genome shotgun (WGS) entry which is preliminary data.</text>
</comment>
<proteinExistence type="predicted"/>
<sequence length="94" mass="10456">MINLRVEDEEKEKTKSVEVQFSPPIHLQESMAAVVKDLLKGHCKGGFVGFFWVLRMKGQPWEEMDGTNGKKENIAGGAHQGQSDWSIIIGATDL</sequence>
<gene>
    <name evidence="1" type="ORF">PPACK8108_LOCUS1447</name>
</gene>